<dbReference type="FunFam" id="1.10.246.130:FF:000001">
    <property type="entry name" value="Gamma-glutamyltransferase 5 isoform 1"/>
    <property type="match status" value="1"/>
</dbReference>
<dbReference type="GO" id="GO:0006751">
    <property type="term" value="P:glutathione catabolic process"/>
    <property type="evidence" value="ECO:0007669"/>
    <property type="project" value="InterPro"/>
</dbReference>
<dbReference type="InterPro" id="IPR029055">
    <property type="entry name" value="Ntn_hydrolases_N"/>
</dbReference>
<reference evidence="1" key="1">
    <citation type="journal article" date="2023" name="Plant J.">
        <title>The genome of the king protea, Protea cynaroides.</title>
        <authorList>
            <person name="Chang J."/>
            <person name="Duong T.A."/>
            <person name="Schoeman C."/>
            <person name="Ma X."/>
            <person name="Roodt D."/>
            <person name="Barker N."/>
            <person name="Li Z."/>
            <person name="Van de Peer Y."/>
            <person name="Mizrachi E."/>
        </authorList>
    </citation>
    <scope>NUCLEOTIDE SEQUENCE</scope>
    <source>
        <tissue evidence="1">Young leaves</tissue>
    </source>
</reference>
<dbReference type="Pfam" id="PF01019">
    <property type="entry name" value="G_glu_transpept"/>
    <property type="match status" value="1"/>
</dbReference>
<dbReference type="EMBL" id="JAMYWD010000010">
    <property type="protein sequence ID" value="KAJ4958848.1"/>
    <property type="molecule type" value="Genomic_DNA"/>
</dbReference>
<dbReference type="OrthoDB" id="1541830at2759"/>
<dbReference type="PANTHER" id="PTHR11686">
    <property type="entry name" value="GAMMA GLUTAMYL TRANSPEPTIDASE"/>
    <property type="match status" value="1"/>
</dbReference>
<dbReference type="Gene3D" id="1.10.246.130">
    <property type="match status" value="1"/>
</dbReference>
<dbReference type="SUPFAM" id="SSF56235">
    <property type="entry name" value="N-terminal nucleophile aminohydrolases (Ntn hydrolases)"/>
    <property type="match status" value="1"/>
</dbReference>
<keyword evidence="2" id="KW-1185">Reference proteome</keyword>
<dbReference type="GO" id="GO:0005886">
    <property type="term" value="C:plasma membrane"/>
    <property type="evidence" value="ECO:0007669"/>
    <property type="project" value="TreeGrafter"/>
</dbReference>
<dbReference type="GO" id="GO:0036374">
    <property type="term" value="F:glutathione hydrolase activity"/>
    <property type="evidence" value="ECO:0007669"/>
    <property type="project" value="InterPro"/>
</dbReference>
<dbReference type="PANTHER" id="PTHR11686:SF9">
    <property type="entry name" value="RE13973P"/>
    <property type="match status" value="1"/>
</dbReference>
<dbReference type="AlphaFoldDB" id="A0A9Q0K289"/>
<proteinExistence type="predicted"/>
<gene>
    <name evidence="1" type="ORF">NE237_025959</name>
</gene>
<sequence>MVRDVRQVGGILTMEDLRHYEVKITDAMAVNAMVYTILGMPPPSSGTPGLALDVVTANQPASIHSWPLSSVMAADKCLGHLSYVLHILDSYGSLDAVKGPLGLHRLIEAIKHMFALRMNLGDPAFVNVNDCITDMLSTSFAKSFQQKIFDNTTFPPDYYMNRYRVS</sequence>
<name>A0A9Q0K289_9MAGN</name>
<dbReference type="InterPro" id="IPR043138">
    <property type="entry name" value="GGT_lsub"/>
</dbReference>
<comment type="caution">
    <text evidence="1">The sequence shown here is derived from an EMBL/GenBank/DDBJ whole genome shotgun (WGS) entry which is preliminary data.</text>
</comment>
<evidence type="ECO:0000313" key="2">
    <source>
        <dbReference type="Proteomes" id="UP001141806"/>
    </source>
</evidence>
<evidence type="ECO:0000313" key="1">
    <source>
        <dbReference type="EMBL" id="KAJ4958848.1"/>
    </source>
</evidence>
<accession>A0A9Q0K289</accession>
<dbReference type="Proteomes" id="UP001141806">
    <property type="component" value="Unassembled WGS sequence"/>
</dbReference>
<protein>
    <submittedName>
        <fullName evidence="1">Uncharacterized protein</fullName>
    </submittedName>
</protein>
<organism evidence="1 2">
    <name type="scientific">Protea cynaroides</name>
    <dbReference type="NCBI Taxonomy" id="273540"/>
    <lineage>
        <taxon>Eukaryota</taxon>
        <taxon>Viridiplantae</taxon>
        <taxon>Streptophyta</taxon>
        <taxon>Embryophyta</taxon>
        <taxon>Tracheophyta</taxon>
        <taxon>Spermatophyta</taxon>
        <taxon>Magnoliopsida</taxon>
        <taxon>Proteales</taxon>
        <taxon>Proteaceae</taxon>
        <taxon>Protea</taxon>
    </lineage>
</organism>
<dbReference type="InterPro" id="IPR000101">
    <property type="entry name" value="GGT_peptidase"/>
</dbReference>